<dbReference type="GO" id="GO:0003677">
    <property type="term" value="F:DNA binding"/>
    <property type="evidence" value="ECO:0007669"/>
    <property type="project" value="InterPro"/>
</dbReference>
<evidence type="ECO:0000256" key="2">
    <source>
        <dbReference type="ARBA" id="ARBA00023163"/>
    </source>
</evidence>
<feature type="region of interest" description="Disordered" evidence="4">
    <location>
        <begin position="266"/>
        <end position="289"/>
    </location>
</feature>
<dbReference type="Proteomes" id="UP000822688">
    <property type="component" value="Chromosome 2"/>
</dbReference>
<dbReference type="Gene3D" id="1.10.10.60">
    <property type="entry name" value="Homeodomain-like"/>
    <property type="match status" value="1"/>
</dbReference>
<protein>
    <recommendedName>
        <fullName evidence="5">HTH myb-type domain-containing protein</fullName>
    </recommendedName>
</protein>
<gene>
    <name evidence="6" type="ORF">KC19_2G120300</name>
</gene>
<name>A0A8T0IUL5_CERPU</name>
<dbReference type="InterPro" id="IPR017930">
    <property type="entry name" value="Myb_dom"/>
</dbReference>
<keyword evidence="7" id="KW-1185">Reference proteome</keyword>
<organism evidence="6 7">
    <name type="scientific">Ceratodon purpureus</name>
    <name type="common">Fire moss</name>
    <name type="synonym">Dicranum purpureum</name>
    <dbReference type="NCBI Taxonomy" id="3225"/>
    <lineage>
        <taxon>Eukaryota</taxon>
        <taxon>Viridiplantae</taxon>
        <taxon>Streptophyta</taxon>
        <taxon>Embryophyta</taxon>
        <taxon>Bryophyta</taxon>
        <taxon>Bryophytina</taxon>
        <taxon>Bryopsida</taxon>
        <taxon>Dicranidae</taxon>
        <taxon>Pseudoditrichales</taxon>
        <taxon>Ditrichaceae</taxon>
        <taxon>Ceratodon</taxon>
    </lineage>
</organism>
<evidence type="ECO:0000256" key="1">
    <source>
        <dbReference type="ARBA" id="ARBA00023015"/>
    </source>
</evidence>
<sequence>MALGAKSTHVRSEVGNEMSRGTSTLPYPTKKRGVIPMTAEDSVAEFKRDRSNVRLYVRTSTQKLKWTRELHQSFMRAVNRLGGKDKATPKRILQHMDKDGITIAHIKSHLQMYRTGKINAEGLPSSATCSLDDHDPEQLKSNSKEFSSPHLQIPLKEAREVHMALQFLKEGRISGAAGTETLLKGLADIQAFKRIKTSDERMKQEDVKTHEFGLVPNAEPRPTSWSFFDEFRGIGNAVDVTDSLSGRKRKAEEDIELDLTMATRSASPRIQFPCPSTPEEATLSLGLSS</sequence>
<dbReference type="InterPro" id="IPR046955">
    <property type="entry name" value="PHR1-like"/>
</dbReference>
<comment type="caution">
    <text evidence="6">The sequence shown here is derived from an EMBL/GenBank/DDBJ whole genome shotgun (WGS) entry which is preliminary data.</text>
</comment>
<dbReference type="PANTHER" id="PTHR31314">
    <property type="entry name" value="MYB FAMILY TRANSCRIPTION FACTOR PHL7-LIKE"/>
    <property type="match status" value="1"/>
</dbReference>
<keyword evidence="3" id="KW-0539">Nucleus</keyword>
<evidence type="ECO:0000259" key="5">
    <source>
        <dbReference type="PROSITE" id="PS51294"/>
    </source>
</evidence>
<evidence type="ECO:0000256" key="4">
    <source>
        <dbReference type="SAM" id="MobiDB-lite"/>
    </source>
</evidence>
<keyword evidence="1" id="KW-0805">Transcription regulation</keyword>
<dbReference type="EMBL" id="CM026422">
    <property type="protein sequence ID" value="KAG0586822.1"/>
    <property type="molecule type" value="Genomic_DNA"/>
</dbReference>
<dbReference type="AlphaFoldDB" id="A0A8T0IUL5"/>
<dbReference type="GO" id="GO:0003700">
    <property type="term" value="F:DNA-binding transcription factor activity"/>
    <property type="evidence" value="ECO:0007669"/>
    <property type="project" value="InterPro"/>
</dbReference>
<accession>A0A8T0IUL5</accession>
<dbReference type="Pfam" id="PF00249">
    <property type="entry name" value="Myb_DNA-binding"/>
    <property type="match status" value="1"/>
</dbReference>
<evidence type="ECO:0000256" key="3">
    <source>
        <dbReference type="ARBA" id="ARBA00023242"/>
    </source>
</evidence>
<feature type="domain" description="HTH myb-type" evidence="5">
    <location>
        <begin position="58"/>
        <end position="118"/>
    </location>
</feature>
<dbReference type="InterPro" id="IPR001005">
    <property type="entry name" value="SANT/Myb"/>
</dbReference>
<proteinExistence type="predicted"/>
<dbReference type="NCBIfam" id="TIGR01557">
    <property type="entry name" value="myb_SHAQKYF"/>
    <property type="match status" value="1"/>
</dbReference>
<dbReference type="PROSITE" id="PS51294">
    <property type="entry name" value="HTH_MYB"/>
    <property type="match status" value="1"/>
</dbReference>
<evidence type="ECO:0000313" key="6">
    <source>
        <dbReference type="EMBL" id="KAG0586822.1"/>
    </source>
</evidence>
<reference evidence="6" key="1">
    <citation type="submission" date="2020-06" db="EMBL/GenBank/DDBJ databases">
        <title>WGS assembly of Ceratodon purpureus strain R40.</title>
        <authorList>
            <person name="Carey S.B."/>
            <person name="Jenkins J."/>
            <person name="Shu S."/>
            <person name="Lovell J.T."/>
            <person name="Sreedasyam A."/>
            <person name="Maumus F."/>
            <person name="Tiley G.P."/>
            <person name="Fernandez-Pozo N."/>
            <person name="Barry K."/>
            <person name="Chen C."/>
            <person name="Wang M."/>
            <person name="Lipzen A."/>
            <person name="Daum C."/>
            <person name="Saski C.A."/>
            <person name="Payton A.C."/>
            <person name="Mcbreen J.C."/>
            <person name="Conrad R.E."/>
            <person name="Kollar L.M."/>
            <person name="Olsson S."/>
            <person name="Huttunen S."/>
            <person name="Landis J.B."/>
            <person name="Wickett N.J."/>
            <person name="Johnson M.G."/>
            <person name="Rensing S.A."/>
            <person name="Grimwood J."/>
            <person name="Schmutz J."/>
            <person name="Mcdaniel S.F."/>
        </authorList>
    </citation>
    <scope>NUCLEOTIDE SEQUENCE</scope>
    <source>
        <strain evidence="6">R40</strain>
    </source>
</reference>
<dbReference type="SUPFAM" id="SSF46689">
    <property type="entry name" value="Homeodomain-like"/>
    <property type="match status" value="1"/>
</dbReference>
<dbReference type="InterPro" id="IPR006447">
    <property type="entry name" value="Myb_dom_plants"/>
</dbReference>
<dbReference type="FunFam" id="1.10.10.60:FF:000007">
    <property type="entry name" value="Two-component response regulator"/>
    <property type="match status" value="1"/>
</dbReference>
<feature type="region of interest" description="Disordered" evidence="4">
    <location>
        <begin position="1"/>
        <end position="31"/>
    </location>
</feature>
<dbReference type="InterPro" id="IPR009057">
    <property type="entry name" value="Homeodomain-like_sf"/>
</dbReference>
<evidence type="ECO:0000313" key="7">
    <source>
        <dbReference type="Proteomes" id="UP000822688"/>
    </source>
</evidence>
<keyword evidence="2" id="KW-0804">Transcription</keyword>
<dbReference type="PANTHER" id="PTHR31314:SF164">
    <property type="entry name" value="HTH MYB-TYPE DOMAIN-CONTAINING PROTEIN"/>
    <property type="match status" value="1"/>
</dbReference>